<feature type="region of interest" description="Disordered" evidence="1">
    <location>
        <begin position="187"/>
        <end position="215"/>
    </location>
</feature>
<feature type="region of interest" description="Disordered" evidence="1">
    <location>
        <begin position="1"/>
        <end position="22"/>
    </location>
</feature>
<feature type="region of interest" description="Disordered" evidence="1">
    <location>
        <begin position="63"/>
        <end position="90"/>
    </location>
</feature>
<keyword evidence="3" id="KW-1185">Reference proteome</keyword>
<sequence length="294" mass="32575">MKAAFESTEERKSIRERRDPPSEGISAEFLQCICYLITGQRREIRKHKNIRRKHLTGSRLLSRVRRGKTSSSLQETESGAKAGRRVSSEDKSAVLEEISANTSPCLGVQRSHCSDQSTLGLEKIKFTSLLTYTPPLTSAAPTHQAATCATHCGRRTHWPPSYPRPAPADSCGEPELIYGLTDWSQNRRNQEEAPASGERRPLTSSERCDHGSSLEGESAAALRRLEGVNITRKLGCELEARFASEFSCFKKKDVLNQISVFLIGLWIKRSEVKLILSEAGWWSATGRGEGAVAC</sequence>
<dbReference type="AlphaFoldDB" id="A0A4Z2GMN2"/>
<gene>
    <name evidence="2" type="ORF">EYF80_035313</name>
</gene>
<proteinExistence type="predicted"/>
<name>A0A4Z2GMN2_9TELE</name>
<evidence type="ECO:0000313" key="2">
    <source>
        <dbReference type="EMBL" id="TNN54475.1"/>
    </source>
</evidence>
<feature type="compositionally biased region" description="Basic and acidic residues" evidence="1">
    <location>
        <begin position="197"/>
        <end position="212"/>
    </location>
</feature>
<accession>A0A4Z2GMN2</accession>
<organism evidence="2 3">
    <name type="scientific">Liparis tanakae</name>
    <name type="common">Tanaka's snailfish</name>
    <dbReference type="NCBI Taxonomy" id="230148"/>
    <lineage>
        <taxon>Eukaryota</taxon>
        <taxon>Metazoa</taxon>
        <taxon>Chordata</taxon>
        <taxon>Craniata</taxon>
        <taxon>Vertebrata</taxon>
        <taxon>Euteleostomi</taxon>
        <taxon>Actinopterygii</taxon>
        <taxon>Neopterygii</taxon>
        <taxon>Teleostei</taxon>
        <taxon>Neoteleostei</taxon>
        <taxon>Acanthomorphata</taxon>
        <taxon>Eupercaria</taxon>
        <taxon>Perciformes</taxon>
        <taxon>Cottioidei</taxon>
        <taxon>Cottales</taxon>
        <taxon>Liparidae</taxon>
        <taxon>Liparis</taxon>
    </lineage>
</organism>
<protein>
    <submittedName>
        <fullName evidence="2">Uncharacterized protein</fullName>
    </submittedName>
</protein>
<evidence type="ECO:0000313" key="3">
    <source>
        <dbReference type="Proteomes" id="UP000314294"/>
    </source>
</evidence>
<comment type="caution">
    <text evidence="2">The sequence shown here is derived from an EMBL/GenBank/DDBJ whole genome shotgun (WGS) entry which is preliminary data.</text>
</comment>
<dbReference type="EMBL" id="SRLO01000483">
    <property type="protein sequence ID" value="TNN54475.1"/>
    <property type="molecule type" value="Genomic_DNA"/>
</dbReference>
<reference evidence="2 3" key="1">
    <citation type="submission" date="2019-03" db="EMBL/GenBank/DDBJ databases">
        <title>First draft genome of Liparis tanakae, snailfish: a comprehensive survey of snailfish specific genes.</title>
        <authorList>
            <person name="Kim W."/>
            <person name="Song I."/>
            <person name="Jeong J.-H."/>
            <person name="Kim D."/>
            <person name="Kim S."/>
            <person name="Ryu S."/>
            <person name="Song J.Y."/>
            <person name="Lee S.K."/>
        </authorList>
    </citation>
    <scope>NUCLEOTIDE SEQUENCE [LARGE SCALE GENOMIC DNA]</scope>
    <source>
        <tissue evidence="2">Muscle</tissue>
    </source>
</reference>
<dbReference type="Proteomes" id="UP000314294">
    <property type="component" value="Unassembled WGS sequence"/>
</dbReference>
<evidence type="ECO:0000256" key="1">
    <source>
        <dbReference type="SAM" id="MobiDB-lite"/>
    </source>
</evidence>
<feature type="compositionally biased region" description="Basic and acidic residues" evidence="1">
    <location>
        <begin position="8"/>
        <end position="21"/>
    </location>
</feature>